<dbReference type="SMART" id="SM01277">
    <property type="entry name" value="MAGUK_N_PEST"/>
    <property type="match status" value="1"/>
</dbReference>
<organism evidence="3 4">
    <name type="scientific">Eleginops maclovinus</name>
    <name type="common">Patagonian blennie</name>
    <name type="synonym">Eleginus maclovinus</name>
    <dbReference type="NCBI Taxonomy" id="56733"/>
    <lineage>
        <taxon>Eukaryota</taxon>
        <taxon>Metazoa</taxon>
        <taxon>Chordata</taxon>
        <taxon>Craniata</taxon>
        <taxon>Vertebrata</taxon>
        <taxon>Euteleostomi</taxon>
        <taxon>Actinopterygii</taxon>
        <taxon>Neopterygii</taxon>
        <taxon>Teleostei</taxon>
        <taxon>Neoteleostei</taxon>
        <taxon>Acanthomorphata</taxon>
        <taxon>Eupercaria</taxon>
        <taxon>Perciformes</taxon>
        <taxon>Notothenioidei</taxon>
        <taxon>Eleginopidae</taxon>
        <taxon>Eleginops</taxon>
    </lineage>
</organism>
<proteinExistence type="predicted"/>
<evidence type="ECO:0000259" key="2">
    <source>
        <dbReference type="SMART" id="SM01277"/>
    </source>
</evidence>
<sequence length="107" mass="11910">MERERDQSLGRDGSLGHHGDLRGAELVQVAERQLSQIQHVHGYVTHTHITPAQVESPEGPYDDEGWRHPEGERLNEVPAPPFSSLYSHSHAHYQVIPPLSPSHASIA</sequence>
<accession>A0AAN8ANV4</accession>
<comment type="caution">
    <text evidence="3">The sequence shown here is derived from an EMBL/GenBank/DDBJ whole genome shotgun (WGS) entry which is preliminary data.</text>
</comment>
<evidence type="ECO:0000313" key="4">
    <source>
        <dbReference type="Proteomes" id="UP001346869"/>
    </source>
</evidence>
<evidence type="ECO:0000313" key="3">
    <source>
        <dbReference type="EMBL" id="KAK5869576.1"/>
    </source>
</evidence>
<feature type="domain" description="Disks large homologue 1 N-terminal PEST" evidence="2">
    <location>
        <begin position="3"/>
        <end position="96"/>
    </location>
</feature>
<feature type="region of interest" description="Disordered" evidence="1">
    <location>
        <begin position="49"/>
        <end position="81"/>
    </location>
</feature>
<feature type="compositionally biased region" description="Basic and acidic residues" evidence="1">
    <location>
        <begin position="64"/>
        <end position="75"/>
    </location>
</feature>
<feature type="region of interest" description="Disordered" evidence="1">
    <location>
        <begin position="1"/>
        <end position="24"/>
    </location>
</feature>
<protein>
    <recommendedName>
        <fullName evidence="2">Disks large homologue 1 N-terminal PEST domain-containing protein</fullName>
    </recommendedName>
</protein>
<evidence type="ECO:0000256" key="1">
    <source>
        <dbReference type="SAM" id="MobiDB-lite"/>
    </source>
</evidence>
<name>A0AAN8ANV4_ELEMC</name>
<dbReference type="Proteomes" id="UP001346869">
    <property type="component" value="Unassembled WGS sequence"/>
</dbReference>
<reference evidence="3 4" key="1">
    <citation type="journal article" date="2023" name="Genes (Basel)">
        <title>Chromosome-Level Genome Assembly and Circadian Gene Repertoire of the Patagonia Blennie Eleginops maclovinus-The Closest Ancestral Proxy of Antarctic Cryonotothenioids.</title>
        <authorList>
            <person name="Cheng C.C."/>
            <person name="Rivera-Colon A.G."/>
            <person name="Minhas B.F."/>
            <person name="Wilson L."/>
            <person name="Rayamajhi N."/>
            <person name="Vargas-Chacoff L."/>
            <person name="Catchen J.M."/>
        </authorList>
    </citation>
    <scope>NUCLEOTIDE SEQUENCE [LARGE SCALE GENOMIC DNA]</scope>
    <source>
        <strain evidence="3">JMC-PN-2008</strain>
    </source>
</reference>
<gene>
    <name evidence="3" type="ORF">PBY51_024282</name>
</gene>
<dbReference type="EMBL" id="JAUZQC010000006">
    <property type="protein sequence ID" value="KAK5869576.1"/>
    <property type="molecule type" value="Genomic_DNA"/>
</dbReference>
<dbReference type="AlphaFoldDB" id="A0AAN8ANV4"/>
<keyword evidence="4" id="KW-1185">Reference proteome</keyword>
<dbReference type="Pfam" id="PF10608">
    <property type="entry name" value="MAGUK_N_PEST"/>
    <property type="match status" value="1"/>
</dbReference>
<feature type="compositionally biased region" description="Basic and acidic residues" evidence="1">
    <location>
        <begin position="1"/>
        <end position="23"/>
    </location>
</feature>
<reference evidence="3 4" key="2">
    <citation type="journal article" date="2023" name="Mol. Biol. Evol.">
        <title>Genomics of Secondarily Temperate Adaptation in the Only Non-Antarctic Icefish.</title>
        <authorList>
            <person name="Rivera-Colon A.G."/>
            <person name="Rayamajhi N."/>
            <person name="Minhas B.F."/>
            <person name="Madrigal G."/>
            <person name="Bilyk K.T."/>
            <person name="Yoon V."/>
            <person name="Hune M."/>
            <person name="Gregory S."/>
            <person name="Cheng C.H.C."/>
            <person name="Catchen J.M."/>
        </authorList>
    </citation>
    <scope>NUCLEOTIDE SEQUENCE [LARGE SCALE GENOMIC DNA]</scope>
    <source>
        <strain evidence="3">JMC-PN-2008</strain>
    </source>
</reference>
<dbReference type="InterPro" id="IPR019590">
    <property type="entry name" value="DLG1_PEST_dom"/>
</dbReference>